<accession>A0A1N7MQM6</accession>
<keyword evidence="2" id="KW-1185">Reference proteome</keyword>
<dbReference type="STRING" id="529505.SAMN05421761_10741"/>
<protein>
    <submittedName>
        <fullName evidence="1">Uncharacterized protein</fullName>
    </submittedName>
</protein>
<sequence>MENTAVAKQLKSKGRVIIKEGNGRLMEIIQPASWTDSDSPKGVFLIFDLFQIRSLTEQFSEVSLDVVDFATKATIYHSPVNRVLQSGPIVDRKVKFSLIRNEYWNKLLFAFSQPVVFQEIKGQEADFETKERFPLYGPDVKEMYLSPDGDVKILKG</sequence>
<reference evidence="2" key="1">
    <citation type="submission" date="2017-01" db="EMBL/GenBank/DDBJ databases">
        <authorList>
            <person name="Varghese N."/>
            <person name="Submissions S."/>
        </authorList>
    </citation>
    <scope>NUCLEOTIDE SEQUENCE [LARGE SCALE GENOMIC DNA]</scope>
    <source>
        <strain evidence="2">DSM 46698</strain>
    </source>
</reference>
<name>A0A1N7MQM6_9BACT</name>
<gene>
    <name evidence="1" type="ORF">SAMN05421761_10741</name>
</gene>
<organism evidence="1 2">
    <name type="scientific">Belliella pelovolcani</name>
    <dbReference type="NCBI Taxonomy" id="529505"/>
    <lineage>
        <taxon>Bacteria</taxon>
        <taxon>Pseudomonadati</taxon>
        <taxon>Bacteroidota</taxon>
        <taxon>Cytophagia</taxon>
        <taxon>Cytophagales</taxon>
        <taxon>Cyclobacteriaceae</taxon>
        <taxon>Belliella</taxon>
    </lineage>
</organism>
<dbReference type="EMBL" id="FTOP01000007">
    <property type="protein sequence ID" value="SIS88360.1"/>
    <property type="molecule type" value="Genomic_DNA"/>
</dbReference>
<dbReference type="OrthoDB" id="824257at2"/>
<dbReference type="AlphaFoldDB" id="A0A1N7MQM6"/>
<proteinExistence type="predicted"/>
<evidence type="ECO:0000313" key="2">
    <source>
        <dbReference type="Proteomes" id="UP000186026"/>
    </source>
</evidence>
<dbReference type="RefSeq" id="WP_076500892.1">
    <property type="nucleotide sequence ID" value="NZ_FTOP01000007.1"/>
</dbReference>
<evidence type="ECO:0000313" key="1">
    <source>
        <dbReference type="EMBL" id="SIS88360.1"/>
    </source>
</evidence>
<dbReference type="Proteomes" id="UP000186026">
    <property type="component" value="Unassembled WGS sequence"/>
</dbReference>